<evidence type="ECO:0000313" key="1">
    <source>
        <dbReference type="EMBL" id="KAF5904884.1"/>
    </source>
</evidence>
<keyword evidence="1" id="KW-0808">Transferase</keyword>
<dbReference type="Proteomes" id="UP000727407">
    <property type="component" value="Unassembled WGS sequence"/>
</dbReference>
<protein>
    <submittedName>
        <fullName evidence="1">Rhodopsin kinase</fullName>
    </submittedName>
</protein>
<name>A0A8J4UM18_CLAMG</name>
<dbReference type="EMBL" id="QNUK01000051">
    <property type="protein sequence ID" value="KAF5904884.1"/>
    <property type="molecule type" value="Genomic_DNA"/>
</dbReference>
<gene>
    <name evidence="1" type="primary">pyrD</name>
    <name evidence="1" type="ORF">DAT39_005368</name>
</gene>
<proteinExistence type="predicted"/>
<keyword evidence="1" id="KW-0418">Kinase</keyword>
<comment type="caution">
    <text evidence="1">The sequence shown here is derived from an EMBL/GenBank/DDBJ whole genome shotgun (WGS) entry which is preliminary data.</text>
</comment>
<dbReference type="AlphaFoldDB" id="A0A8J4UM18"/>
<dbReference type="GO" id="GO:0016301">
    <property type="term" value="F:kinase activity"/>
    <property type="evidence" value="ECO:0007669"/>
    <property type="project" value="UniProtKB-KW"/>
</dbReference>
<evidence type="ECO:0000313" key="2">
    <source>
        <dbReference type="Proteomes" id="UP000727407"/>
    </source>
</evidence>
<organism evidence="1 2">
    <name type="scientific">Clarias magur</name>
    <name type="common">Asian catfish</name>
    <name type="synonym">Macropteronotus magur</name>
    <dbReference type="NCBI Taxonomy" id="1594786"/>
    <lineage>
        <taxon>Eukaryota</taxon>
        <taxon>Metazoa</taxon>
        <taxon>Chordata</taxon>
        <taxon>Craniata</taxon>
        <taxon>Vertebrata</taxon>
        <taxon>Euteleostomi</taxon>
        <taxon>Actinopterygii</taxon>
        <taxon>Neopterygii</taxon>
        <taxon>Teleostei</taxon>
        <taxon>Ostariophysi</taxon>
        <taxon>Siluriformes</taxon>
        <taxon>Clariidae</taxon>
        <taxon>Clarias</taxon>
    </lineage>
</organism>
<reference evidence="1" key="1">
    <citation type="submission" date="2020-07" db="EMBL/GenBank/DDBJ databases">
        <title>Clarias magur genome sequencing, assembly and annotation.</title>
        <authorList>
            <person name="Kushwaha B."/>
            <person name="Kumar R."/>
            <person name="Das P."/>
            <person name="Joshi C.G."/>
            <person name="Kumar D."/>
            <person name="Nagpure N.S."/>
            <person name="Pandey M."/>
            <person name="Agarwal S."/>
            <person name="Srivastava S."/>
            <person name="Singh M."/>
            <person name="Sahoo L."/>
            <person name="Jayasankar P."/>
            <person name="Meher P.K."/>
            <person name="Koringa P.G."/>
            <person name="Iquebal M.A."/>
            <person name="Das S.P."/>
            <person name="Bit A."/>
            <person name="Patnaik S."/>
            <person name="Patel N."/>
            <person name="Shah T.M."/>
            <person name="Hinsu A."/>
            <person name="Jena J.K."/>
        </authorList>
    </citation>
    <scope>NUCLEOTIDE SEQUENCE</scope>
    <source>
        <strain evidence="1">CIFAMagur01</strain>
        <tissue evidence="1">Testis</tissue>
    </source>
</reference>
<sequence>MCSVYGERSQRTLVLPVPQPCELKQRVLRTISRMLQENRSIREQRGLGYLRQAP</sequence>
<accession>A0A8J4UM18</accession>
<keyword evidence="2" id="KW-1185">Reference proteome</keyword>